<dbReference type="GO" id="GO:0017000">
    <property type="term" value="P:antibiotic biosynthetic process"/>
    <property type="evidence" value="ECO:0007669"/>
    <property type="project" value="UniProtKB-ARBA"/>
</dbReference>
<dbReference type="OrthoDB" id="433474at2759"/>
<sequence length="322" mass="34769">MMDAKINHVSDPAADTLLDPIALAARGNKISGLDIFQATTEDISITRAQTLLAEMNADVPHGGTDMTYGDKESQHLRFWKSETPKAPIIIYVHGGSWRSGTNLDSIGSLKVTHLVSLGYSFASVSFSLVPSVTVKEQVQEVAESGAYLSRNSNSLNIDPDRVILMGHSSGAHVVTLLGTDSNYLASVNISIHTVRAVIAIDGSNYNAPAEISDSPGPVSENLIGALGSDPKQLADMSPSHHARAPNAGAFLLLHVQRRGDIRQAVELDLVLKASGTDSELHVFEGEWLEGHVQMLLRIGNPEYPATLVMDRWLEKHVPVTWK</sequence>
<dbReference type="AlphaFoldDB" id="A0A9W4MSG2"/>
<reference evidence="3" key="1">
    <citation type="submission" date="2021-07" db="EMBL/GenBank/DDBJ databases">
        <authorList>
            <person name="Branca A.L. A."/>
        </authorList>
    </citation>
    <scope>NUCLEOTIDE SEQUENCE</scope>
</reference>
<dbReference type="InterPro" id="IPR049492">
    <property type="entry name" value="BD-FAE-like_dom"/>
</dbReference>
<name>A0A9W4MSG2_PENOL</name>
<dbReference type="SUPFAM" id="SSF53474">
    <property type="entry name" value="alpha/beta-Hydrolases"/>
    <property type="match status" value="1"/>
</dbReference>
<protein>
    <recommendedName>
        <fullName evidence="2">BD-FAE-like domain-containing protein</fullName>
    </recommendedName>
</protein>
<proteinExistence type="predicted"/>
<dbReference type="Pfam" id="PF20434">
    <property type="entry name" value="BD-FAE"/>
    <property type="match status" value="1"/>
</dbReference>
<organism evidence="3 4">
    <name type="scientific">Penicillium olsonii</name>
    <dbReference type="NCBI Taxonomy" id="99116"/>
    <lineage>
        <taxon>Eukaryota</taxon>
        <taxon>Fungi</taxon>
        <taxon>Dikarya</taxon>
        <taxon>Ascomycota</taxon>
        <taxon>Pezizomycotina</taxon>
        <taxon>Eurotiomycetes</taxon>
        <taxon>Eurotiomycetidae</taxon>
        <taxon>Eurotiales</taxon>
        <taxon>Aspergillaceae</taxon>
        <taxon>Penicillium</taxon>
    </lineage>
</organism>
<accession>A0A9W4MSG2</accession>
<keyword evidence="1" id="KW-0378">Hydrolase</keyword>
<dbReference type="PANTHER" id="PTHR48081:SF33">
    <property type="entry name" value="KYNURENINE FORMAMIDASE"/>
    <property type="match status" value="1"/>
</dbReference>
<dbReference type="InterPro" id="IPR029058">
    <property type="entry name" value="AB_hydrolase_fold"/>
</dbReference>
<dbReference type="InterPro" id="IPR050300">
    <property type="entry name" value="GDXG_lipolytic_enzyme"/>
</dbReference>
<evidence type="ECO:0000313" key="3">
    <source>
        <dbReference type="EMBL" id="CAG8119112.1"/>
    </source>
</evidence>
<comment type="caution">
    <text evidence="3">The sequence shown here is derived from an EMBL/GenBank/DDBJ whole genome shotgun (WGS) entry which is preliminary data.</text>
</comment>
<dbReference type="Gene3D" id="3.40.50.1820">
    <property type="entry name" value="alpha/beta hydrolase"/>
    <property type="match status" value="1"/>
</dbReference>
<dbReference type="GO" id="GO:0072330">
    <property type="term" value="P:monocarboxylic acid biosynthetic process"/>
    <property type="evidence" value="ECO:0007669"/>
    <property type="project" value="UniProtKB-ARBA"/>
</dbReference>
<evidence type="ECO:0000259" key="2">
    <source>
        <dbReference type="Pfam" id="PF20434"/>
    </source>
</evidence>
<keyword evidence="4" id="KW-1185">Reference proteome</keyword>
<dbReference type="PANTHER" id="PTHR48081">
    <property type="entry name" value="AB HYDROLASE SUPERFAMILY PROTEIN C4A8.06C"/>
    <property type="match status" value="1"/>
</dbReference>
<gene>
    <name evidence="3" type="ORF">POLS_LOCUS5178</name>
</gene>
<dbReference type="GO" id="GO:0016787">
    <property type="term" value="F:hydrolase activity"/>
    <property type="evidence" value="ECO:0007669"/>
    <property type="project" value="UniProtKB-KW"/>
</dbReference>
<feature type="domain" description="BD-FAE-like" evidence="2">
    <location>
        <begin position="81"/>
        <end position="254"/>
    </location>
</feature>
<dbReference type="Proteomes" id="UP001153618">
    <property type="component" value="Unassembled WGS sequence"/>
</dbReference>
<evidence type="ECO:0000313" key="4">
    <source>
        <dbReference type="Proteomes" id="UP001153618"/>
    </source>
</evidence>
<dbReference type="EMBL" id="CAJVOS010000027">
    <property type="protein sequence ID" value="CAG8119112.1"/>
    <property type="molecule type" value="Genomic_DNA"/>
</dbReference>
<evidence type="ECO:0000256" key="1">
    <source>
        <dbReference type="ARBA" id="ARBA00022801"/>
    </source>
</evidence>